<dbReference type="AlphaFoldDB" id="F7F0T1"/>
<reference evidence="3" key="3">
    <citation type="submission" date="2005-07" db="EMBL/GenBank/DDBJ databases">
        <authorList>
            <person name="Mural R.J."/>
            <person name="Li P.W."/>
            <person name="Adams M.D."/>
            <person name="Amanatides P.G."/>
            <person name="Baden-Tillson H."/>
            <person name="Barnstead M."/>
            <person name="Chin S.H."/>
            <person name="Dew I."/>
            <person name="Evans C.A."/>
            <person name="Ferriera S."/>
            <person name="Flanigan M."/>
            <person name="Fosler C."/>
            <person name="Glodek A."/>
            <person name="Gu Z."/>
            <person name="Holt R.A."/>
            <person name="Jennings D."/>
            <person name="Kraft C.L."/>
            <person name="Lu F."/>
            <person name="Nguyen T."/>
            <person name="Nusskern D.R."/>
            <person name="Pfannkoch C.M."/>
            <person name="Sitter C."/>
            <person name="Sutton G.G."/>
            <person name="Venter J.C."/>
            <person name="Wang Z."/>
            <person name="Woodage T."/>
            <person name="Zheng X.H."/>
            <person name="Zhong F."/>
        </authorList>
    </citation>
    <scope>NUCLEOTIDE SEQUENCE</scope>
    <source>
        <strain evidence="3">BN</strain>
    </source>
</reference>
<accession>F7F0T1</accession>
<reference evidence="2" key="1">
    <citation type="submission" date="2003-09" db="EMBL/GenBank/DDBJ databases">
        <title>Liver regeneration after PH.</title>
        <authorList>
            <person name="Xu C.S."/>
            <person name="Chang C.F."/>
            <person name="Han H.P."/>
            <person name="Wang G.P."/>
            <person name="Chai L.Q."/>
            <person name="Yuan J.Y."/>
            <person name="Yang K.J."/>
            <person name="Zhao L.F."/>
            <person name="Ma H."/>
            <person name="Wang L."/>
            <person name="Wang S.F."/>
            <person name="Xing X.K."/>
            <person name="Shen G.M."/>
            <person name="Shi J.B."/>
            <person name="Rahman S."/>
            <person name="Wang Q.N."/>
            <person name="Zhang J.B."/>
        </authorList>
    </citation>
    <scope>NUCLEOTIDE SEQUENCE</scope>
    <source>
        <strain evidence="2">Sprague-Dawley</strain>
    </source>
</reference>
<evidence type="ECO:0000256" key="1">
    <source>
        <dbReference type="SAM" id="MobiDB-lite"/>
    </source>
</evidence>
<dbReference type="HOGENOM" id="CLU_2196098_0_0_1"/>
<name>F7F0T1_RAT</name>
<dbReference type="Proteomes" id="UP000234681">
    <property type="component" value="Chromosome 15"/>
</dbReference>
<evidence type="ECO:0000313" key="2">
    <source>
        <dbReference type="EMBL" id="AAQ96268.1"/>
    </source>
</evidence>
<feature type="region of interest" description="Disordered" evidence="1">
    <location>
        <begin position="1"/>
        <end position="28"/>
    </location>
</feature>
<dbReference type="EMBL" id="AY383710">
    <property type="protein sequence ID" value="AAQ96268.1"/>
    <property type="molecule type" value="mRNA"/>
</dbReference>
<proteinExistence type="evidence at transcript level"/>
<gene>
    <name evidence="3" type="primary">LOC498460</name>
    <name evidence="3" type="ORF">rCG_65890</name>
</gene>
<reference evidence="3" key="2">
    <citation type="journal article" date="2005" name="Genome Res.">
        <title>Gene and alternative splicing annotation with AIR.</title>
        <authorList>
            <person name="Florea L."/>
            <person name="Di Francesco V."/>
            <person name="Miller J."/>
            <person name="Turner R."/>
            <person name="Yao A."/>
            <person name="Harris M."/>
            <person name="Walenz B."/>
            <person name="Mobarry C."/>
            <person name="Merkulov G.V."/>
            <person name="Charlab R."/>
            <person name="Dew I."/>
            <person name="Deng Z."/>
            <person name="Istrail S."/>
            <person name="Li P."/>
            <person name="Sutton G."/>
        </authorList>
    </citation>
    <scope>NUCLEOTIDE SEQUENCE</scope>
    <source>
        <strain evidence="3">BN</strain>
    </source>
</reference>
<sequence length="108" mass="11756">MQADREQVACSSGHNPGQNDVLMRPPGHSHNDFISSATPCWALLPILSPGTSDLEFLMLAQSTLQRAQATMAGTAFFFPGREEGKCRKNQQCGSTPSTVTQAWCQLFL</sequence>
<protein>
    <submittedName>
        <fullName evidence="2">LRRGT00055</fullName>
    </submittedName>
</protein>
<organism evidence="2">
    <name type="scientific">Rattus norvegicus</name>
    <name type="common">Rat</name>
    <dbReference type="NCBI Taxonomy" id="10116"/>
    <lineage>
        <taxon>Eukaryota</taxon>
        <taxon>Metazoa</taxon>
        <taxon>Chordata</taxon>
        <taxon>Craniata</taxon>
        <taxon>Vertebrata</taxon>
        <taxon>Euteleostomi</taxon>
        <taxon>Mammalia</taxon>
        <taxon>Eutheria</taxon>
        <taxon>Euarchontoglires</taxon>
        <taxon>Glires</taxon>
        <taxon>Rodentia</taxon>
        <taxon>Myomorpha</taxon>
        <taxon>Muroidea</taxon>
        <taxon>Muridae</taxon>
        <taxon>Murinae</taxon>
        <taxon>Rattus</taxon>
    </lineage>
</organism>
<evidence type="ECO:0000313" key="3">
    <source>
        <dbReference type="EMBL" id="EDL94163.1"/>
    </source>
</evidence>
<dbReference type="EMBL" id="CH474010">
    <property type="protein sequence ID" value="EDL94163.1"/>
    <property type="molecule type" value="Genomic_DNA"/>
</dbReference>
<feature type="compositionally biased region" description="Polar residues" evidence="1">
    <location>
        <begin position="9"/>
        <end position="18"/>
    </location>
</feature>